<dbReference type="InterPro" id="IPR007136">
    <property type="entry name" value="DUF347"/>
</dbReference>
<sequence length="245" mass="26962">MQSKHLPMLNARYWSALCLASIFGANMGDLCARNLGLGHVAGLPFLAIALALVMIVERFDRMQHQSYYWIAIIIVRTAATNFADFAAGDMKLPRLWVMAALLILLVVAVWLSWEFVWRRRSVKSDSVLRADLGYWISMFIAGTLGTVMGDFCSHNLHLGDAGAAILLSPVVLVLLWAGWRGPLRWLPFYWATVVAIRAAGTAVGDTLAGRNMLGLPMSTAVTGIVFVILLLAWKESARPEKAFAT</sequence>
<accession>A0A1M5QYU3</accession>
<dbReference type="OrthoDB" id="9794709at2"/>
<name>A0A1M5QYU3_9BRAD</name>
<reference evidence="2 3" key="1">
    <citation type="submission" date="2016-11" db="EMBL/GenBank/DDBJ databases">
        <authorList>
            <person name="Jaros S."/>
            <person name="Januszkiewicz K."/>
            <person name="Wedrychowicz H."/>
        </authorList>
    </citation>
    <scope>NUCLEOTIDE SEQUENCE [LARGE SCALE GENOMIC DNA]</scope>
    <source>
        <strain evidence="2 3">GAS242</strain>
    </source>
</reference>
<keyword evidence="1" id="KW-0812">Transmembrane</keyword>
<feature type="transmembrane region" description="Helical" evidence="1">
    <location>
        <begin position="186"/>
        <end position="203"/>
    </location>
</feature>
<feature type="transmembrane region" description="Helical" evidence="1">
    <location>
        <begin position="67"/>
        <end position="87"/>
    </location>
</feature>
<evidence type="ECO:0000313" key="3">
    <source>
        <dbReference type="Proteomes" id="UP000190675"/>
    </source>
</evidence>
<feature type="transmembrane region" description="Helical" evidence="1">
    <location>
        <begin position="132"/>
        <end position="149"/>
    </location>
</feature>
<dbReference type="Pfam" id="PF03988">
    <property type="entry name" value="DUF347"/>
    <property type="match status" value="3"/>
</dbReference>
<keyword evidence="1" id="KW-0472">Membrane</keyword>
<keyword evidence="1" id="KW-1133">Transmembrane helix</keyword>
<gene>
    <name evidence="2" type="ORF">SAMN05444169_6244</name>
</gene>
<evidence type="ECO:0000313" key="2">
    <source>
        <dbReference type="EMBL" id="SHH19262.1"/>
    </source>
</evidence>
<dbReference type="EMBL" id="LT670818">
    <property type="protein sequence ID" value="SHH19262.1"/>
    <property type="molecule type" value="Genomic_DNA"/>
</dbReference>
<dbReference type="RefSeq" id="WP_079569218.1">
    <property type="nucleotide sequence ID" value="NZ_LT670818.1"/>
</dbReference>
<dbReference type="Proteomes" id="UP000190675">
    <property type="component" value="Chromosome I"/>
</dbReference>
<feature type="transmembrane region" description="Helical" evidence="1">
    <location>
        <begin position="161"/>
        <end position="179"/>
    </location>
</feature>
<feature type="transmembrane region" description="Helical" evidence="1">
    <location>
        <begin position="37"/>
        <end position="55"/>
    </location>
</feature>
<organism evidence="2 3">
    <name type="scientific">Bradyrhizobium erythrophlei</name>
    <dbReference type="NCBI Taxonomy" id="1437360"/>
    <lineage>
        <taxon>Bacteria</taxon>
        <taxon>Pseudomonadati</taxon>
        <taxon>Pseudomonadota</taxon>
        <taxon>Alphaproteobacteria</taxon>
        <taxon>Hyphomicrobiales</taxon>
        <taxon>Nitrobacteraceae</taxon>
        <taxon>Bradyrhizobium</taxon>
    </lineage>
</organism>
<dbReference type="AlphaFoldDB" id="A0A1M5QYU3"/>
<feature type="transmembrane region" description="Helical" evidence="1">
    <location>
        <begin position="93"/>
        <end position="111"/>
    </location>
</feature>
<feature type="transmembrane region" description="Helical" evidence="1">
    <location>
        <begin position="215"/>
        <end position="233"/>
    </location>
</feature>
<proteinExistence type="predicted"/>
<protein>
    <submittedName>
        <fullName evidence="2">Uncharacterized membrane-anchored protein</fullName>
    </submittedName>
</protein>
<evidence type="ECO:0000256" key="1">
    <source>
        <dbReference type="SAM" id="Phobius"/>
    </source>
</evidence>